<keyword evidence="3" id="KW-0804">Transcription</keyword>
<dbReference type="Proteomes" id="UP000184480">
    <property type="component" value="Unassembled WGS sequence"/>
</dbReference>
<dbReference type="PANTHER" id="PTHR38445:SF10">
    <property type="entry name" value="GNTR-FAMILY TRANSCRIPTIONAL REGULATOR"/>
    <property type="match status" value="1"/>
</dbReference>
<dbReference type="InterPro" id="IPR036390">
    <property type="entry name" value="WH_DNA-bd_sf"/>
</dbReference>
<sequence>MIVEFDQNKSKVRQVADAIRTAISNGEFKEGDILPSINKISSRYSIARDTVYKAFQDLKEKGIIESAPTKGYFVSNTVNNIFVLLDIFSPYKEDLYKELTANLPLNYKLDLYFHHYNKRSFNNIILDSLGRYDMYLITNLQNDVYSEVLDRLDNSKVLLLDLGKFKKDKFSYVCQGFDTTLYDCLTSALDKFKKYKEVCFVFNSKSEHPKSCIPYFEKFCNDNNLKYNIITRDLSPFDITPETAYLVARHIDMIQIVKTCRLQNYELGKDVGLVTLNDAPMLEVIENGITCISTDFKEMGKVAAEYIKTISKVQTYIPTKLILRGSL</sequence>
<evidence type="ECO:0000259" key="4">
    <source>
        <dbReference type="PROSITE" id="PS50949"/>
    </source>
</evidence>
<dbReference type="InterPro" id="IPR028082">
    <property type="entry name" value="Peripla_BP_I"/>
</dbReference>
<dbReference type="InterPro" id="IPR036388">
    <property type="entry name" value="WH-like_DNA-bd_sf"/>
</dbReference>
<keyword evidence="6" id="KW-1185">Reference proteome</keyword>
<dbReference type="AlphaFoldDB" id="A0A1M4VXS8"/>
<feature type="domain" description="HTH gntR-type" evidence="4">
    <location>
        <begin position="9"/>
        <end position="77"/>
    </location>
</feature>
<dbReference type="EMBL" id="FQUC01000002">
    <property type="protein sequence ID" value="SHE73864.1"/>
    <property type="molecule type" value="Genomic_DNA"/>
</dbReference>
<dbReference type="Gene3D" id="3.40.50.2300">
    <property type="match status" value="2"/>
</dbReference>
<name>A0A1M4VXS8_9BACT</name>
<keyword evidence="2" id="KW-0238">DNA-binding</keyword>
<dbReference type="InterPro" id="IPR046335">
    <property type="entry name" value="LacI/GalR-like_sensor"/>
</dbReference>
<evidence type="ECO:0000256" key="3">
    <source>
        <dbReference type="ARBA" id="ARBA00023163"/>
    </source>
</evidence>
<dbReference type="GO" id="GO:0003700">
    <property type="term" value="F:DNA-binding transcription factor activity"/>
    <property type="evidence" value="ECO:0007669"/>
    <property type="project" value="InterPro"/>
</dbReference>
<evidence type="ECO:0000256" key="1">
    <source>
        <dbReference type="ARBA" id="ARBA00023015"/>
    </source>
</evidence>
<proteinExistence type="predicted"/>
<accession>A0A1M4VXS8</accession>
<dbReference type="CDD" id="cd07377">
    <property type="entry name" value="WHTH_GntR"/>
    <property type="match status" value="1"/>
</dbReference>
<gene>
    <name evidence="5" type="ORF">SAMN05444362_10271</name>
</gene>
<evidence type="ECO:0000256" key="2">
    <source>
        <dbReference type="ARBA" id="ARBA00023125"/>
    </source>
</evidence>
<evidence type="ECO:0000313" key="5">
    <source>
        <dbReference type="EMBL" id="SHE73864.1"/>
    </source>
</evidence>
<dbReference type="SMART" id="SM00345">
    <property type="entry name" value="HTH_GNTR"/>
    <property type="match status" value="1"/>
</dbReference>
<dbReference type="PROSITE" id="PS50949">
    <property type="entry name" value="HTH_GNTR"/>
    <property type="match status" value="1"/>
</dbReference>
<dbReference type="SUPFAM" id="SSF53822">
    <property type="entry name" value="Periplasmic binding protein-like I"/>
    <property type="match status" value="1"/>
</dbReference>
<reference evidence="6" key="1">
    <citation type="submission" date="2016-11" db="EMBL/GenBank/DDBJ databases">
        <authorList>
            <person name="Varghese N."/>
            <person name="Submissions S."/>
        </authorList>
    </citation>
    <scope>NUCLEOTIDE SEQUENCE [LARGE SCALE GENOMIC DNA]</scope>
    <source>
        <strain evidence="6">DSM 27370</strain>
    </source>
</reference>
<keyword evidence="1" id="KW-0805">Transcription regulation</keyword>
<dbReference type="RefSeq" id="WP_062176789.1">
    <property type="nucleotide sequence ID" value="NZ_BBXL01000002.1"/>
</dbReference>
<dbReference type="Gene3D" id="1.10.10.10">
    <property type="entry name" value="Winged helix-like DNA-binding domain superfamily/Winged helix DNA-binding domain"/>
    <property type="match status" value="1"/>
</dbReference>
<dbReference type="STRING" id="1346286.SAMN05444362_10271"/>
<organism evidence="5 6">
    <name type="scientific">Dysgonomonas macrotermitis</name>
    <dbReference type="NCBI Taxonomy" id="1346286"/>
    <lineage>
        <taxon>Bacteria</taxon>
        <taxon>Pseudomonadati</taxon>
        <taxon>Bacteroidota</taxon>
        <taxon>Bacteroidia</taxon>
        <taxon>Bacteroidales</taxon>
        <taxon>Dysgonomonadaceae</taxon>
        <taxon>Dysgonomonas</taxon>
    </lineage>
</organism>
<dbReference type="SUPFAM" id="SSF46785">
    <property type="entry name" value="Winged helix' DNA-binding domain"/>
    <property type="match status" value="1"/>
</dbReference>
<dbReference type="PANTHER" id="PTHR38445">
    <property type="entry name" value="HTH-TYPE TRANSCRIPTIONAL REPRESSOR YTRA"/>
    <property type="match status" value="1"/>
</dbReference>
<dbReference type="InterPro" id="IPR000524">
    <property type="entry name" value="Tscrpt_reg_HTH_GntR"/>
</dbReference>
<dbReference type="Pfam" id="PF13377">
    <property type="entry name" value="Peripla_BP_3"/>
    <property type="match status" value="1"/>
</dbReference>
<protein>
    <submittedName>
        <fullName evidence="5">Transcriptional regulator, GntR family</fullName>
    </submittedName>
</protein>
<dbReference type="Pfam" id="PF00392">
    <property type="entry name" value="GntR"/>
    <property type="match status" value="1"/>
</dbReference>
<evidence type="ECO:0000313" key="6">
    <source>
        <dbReference type="Proteomes" id="UP000184480"/>
    </source>
</evidence>
<dbReference type="GO" id="GO:0003677">
    <property type="term" value="F:DNA binding"/>
    <property type="evidence" value="ECO:0007669"/>
    <property type="project" value="UniProtKB-KW"/>
</dbReference>